<evidence type="ECO:0000313" key="8">
    <source>
        <dbReference type="EMBL" id="VVE13736.1"/>
    </source>
</evidence>
<evidence type="ECO:0000256" key="2">
    <source>
        <dbReference type="ARBA" id="ARBA00007362"/>
    </source>
</evidence>
<keyword evidence="5 6" id="KW-0472">Membrane</keyword>
<dbReference type="PANTHER" id="PTHR32322">
    <property type="entry name" value="INNER MEMBRANE TRANSPORTER"/>
    <property type="match status" value="1"/>
</dbReference>
<feature type="transmembrane region" description="Helical" evidence="6">
    <location>
        <begin position="229"/>
        <end position="251"/>
    </location>
</feature>
<dbReference type="PROSITE" id="PS51257">
    <property type="entry name" value="PROKAR_LIPOPROTEIN"/>
    <property type="match status" value="1"/>
</dbReference>
<comment type="subcellular location">
    <subcellularLocation>
        <location evidence="1">Membrane</location>
        <topology evidence="1">Multi-pass membrane protein</topology>
    </subcellularLocation>
</comment>
<dbReference type="Pfam" id="PF00892">
    <property type="entry name" value="EamA"/>
    <property type="match status" value="2"/>
</dbReference>
<dbReference type="GO" id="GO:0016020">
    <property type="term" value="C:membrane"/>
    <property type="evidence" value="ECO:0007669"/>
    <property type="project" value="UniProtKB-SubCell"/>
</dbReference>
<gene>
    <name evidence="8" type="ORF">PTE30175_02689</name>
</gene>
<protein>
    <submittedName>
        <fullName evidence="8">Multidrug DMT transporter permease</fullName>
    </submittedName>
</protein>
<feature type="transmembrane region" description="Helical" evidence="6">
    <location>
        <begin position="195"/>
        <end position="217"/>
    </location>
</feature>
<feature type="transmembrane region" description="Helical" evidence="6">
    <location>
        <begin position="263"/>
        <end position="280"/>
    </location>
</feature>
<organism evidence="8 9">
    <name type="scientific">Pandoraea terrae</name>
    <dbReference type="NCBI Taxonomy" id="1537710"/>
    <lineage>
        <taxon>Bacteria</taxon>
        <taxon>Pseudomonadati</taxon>
        <taxon>Pseudomonadota</taxon>
        <taxon>Betaproteobacteria</taxon>
        <taxon>Burkholderiales</taxon>
        <taxon>Burkholderiaceae</taxon>
        <taxon>Pandoraea</taxon>
    </lineage>
</organism>
<keyword evidence="4 6" id="KW-1133">Transmembrane helix</keyword>
<proteinExistence type="inferred from homology"/>
<evidence type="ECO:0000256" key="4">
    <source>
        <dbReference type="ARBA" id="ARBA00022989"/>
    </source>
</evidence>
<dbReference type="InterPro" id="IPR000620">
    <property type="entry name" value="EamA_dom"/>
</dbReference>
<evidence type="ECO:0000256" key="6">
    <source>
        <dbReference type="SAM" id="Phobius"/>
    </source>
</evidence>
<evidence type="ECO:0000256" key="3">
    <source>
        <dbReference type="ARBA" id="ARBA00022692"/>
    </source>
</evidence>
<feature type="transmembrane region" description="Helical" evidence="6">
    <location>
        <begin position="112"/>
        <end position="134"/>
    </location>
</feature>
<feature type="domain" description="EamA" evidence="7">
    <location>
        <begin position="24"/>
        <end position="157"/>
    </location>
</feature>
<feature type="transmembrane region" description="Helical" evidence="6">
    <location>
        <begin position="141"/>
        <end position="159"/>
    </location>
</feature>
<dbReference type="InterPro" id="IPR050638">
    <property type="entry name" value="AA-Vitamin_Transporters"/>
</dbReference>
<dbReference type="EMBL" id="CABPRZ010000010">
    <property type="protein sequence ID" value="VVE13736.1"/>
    <property type="molecule type" value="Genomic_DNA"/>
</dbReference>
<dbReference type="PANTHER" id="PTHR32322:SF2">
    <property type="entry name" value="EAMA DOMAIN-CONTAINING PROTEIN"/>
    <property type="match status" value="1"/>
</dbReference>
<feature type="transmembrane region" description="Helical" evidence="6">
    <location>
        <begin position="53"/>
        <end position="73"/>
    </location>
</feature>
<dbReference type="RefSeq" id="WP_150697546.1">
    <property type="nucleotide sequence ID" value="NZ_CABPRZ010000010.1"/>
</dbReference>
<dbReference type="InterPro" id="IPR037185">
    <property type="entry name" value="EmrE-like"/>
</dbReference>
<dbReference type="AlphaFoldDB" id="A0A5E4VQ25"/>
<dbReference type="SUPFAM" id="SSF103481">
    <property type="entry name" value="Multidrug resistance efflux transporter EmrE"/>
    <property type="match status" value="2"/>
</dbReference>
<evidence type="ECO:0000313" key="9">
    <source>
        <dbReference type="Proteomes" id="UP000414233"/>
    </source>
</evidence>
<keyword evidence="9" id="KW-1185">Reference proteome</keyword>
<evidence type="ECO:0000256" key="1">
    <source>
        <dbReference type="ARBA" id="ARBA00004141"/>
    </source>
</evidence>
<feature type="transmembrane region" description="Helical" evidence="6">
    <location>
        <begin position="85"/>
        <end position="106"/>
    </location>
</feature>
<evidence type="ECO:0000256" key="5">
    <source>
        <dbReference type="ARBA" id="ARBA00023136"/>
    </source>
</evidence>
<comment type="similarity">
    <text evidence="2">Belongs to the EamA transporter family.</text>
</comment>
<feature type="transmembrane region" description="Helical" evidence="6">
    <location>
        <begin position="21"/>
        <end position="41"/>
    </location>
</feature>
<feature type="domain" description="EamA" evidence="7">
    <location>
        <begin position="165"/>
        <end position="303"/>
    </location>
</feature>
<dbReference type="Proteomes" id="UP000414233">
    <property type="component" value="Unassembled WGS sequence"/>
</dbReference>
<feature type="transmembrane region" description="Helical" evidence="6">
    <location>
        <begin position="286"/>
        <end position="304"/>
    </location>
</feature>
<name>A0A5E4VQ25_9BURK</name>
<keyword evidence="3 6" id="KW-0812">Transmembrane</keyword>
<dbReference type="OrthoDB" id="6119273at2"/>
<evidence type="ECO:0000259" key="7">
    <source>
        <dbReference type="Pfam" id="PF00892"/>
    </source>
</evidence>
<accession>A0A5E4VQ25</accession>
<feature type="transmembrane region" description="Helical" evidence="6">
    <location>
        <begin position="165"/>
        <end position="183"/>
    </location>
</feature>
<dbReference type="Gene3D" id="1.10.3730.20">
    <property type="match status" value="2"/>
</dbReference>
<sequence length="313" mass="32406">MPQSQRIPPSPPVTSQGHAASLWQGVALIVVSASCFGAMAIFARAASYAGADIFAMLLFRFFVAFVLLAGWLRWQRVALPPPRRLVAVALMGGLGYVGQSLCYFGALQYAQASLVALLLYLYPFFVTLLAAVFLREKLTPVKIGALVLCSAGSALTVGGGAGQPLGMALAICAALIYSCYIVIGARVTRDMDARVTATVVCGAATLSFGAMALWRTAAGAPLQWPAAGAGWAALAAIAVFSTVVAILTFFAGLQRLGAGRASMLSTLEPVVTVLLAAWLLGETLSVAQLCGGALILAGVAWLSTRDRSPPVPA</sequence>
<reference evidence="8 9" key="1">
    <citation type="submission" date="2019-08" db="EMBL/GenBank/DDBJ databases">
        <authorList>
            <person name="Peeters C."/>
        </authorList>
    </citation>
    <scope>NUCLEOTIDE SEQUENCE [LARGE SCALE GENOMIC DNA]</scope>
    <source>
        <strain evidence="8 9">LMG 30175</strain>
    </source>
</reference>